<dbReference type="GO" id="GO:0003735">
    <property type="term" value="F:structural constituent of ribosome"/>
    <property type="evidence" value="ECO:0007669"/>
    <property type="project" value="UniProtKB-UniRule"/>
</dbReference>
<dbReference type="Proteomes" id="UP001233782">
    <property type="component" value="Unassembled WGS sequence"/>
</dbReference>
<dbReference type="GO" id="GO:0022625">
    <property type="term" value="C:cytosolic large ribosomal subunit"/>
    <property type="evidence" value="ECO:0007669"/>
    <property type="project" value="UniProtKB-UniRule"/>
</dbReference>
<evidence type="ECO:0000313" key="12">
    <source>
        <dbReference type="EMBL" id="TDU95359.1"/>
    </source>
</evidence>
<dbReference type="GO" id="GO:0019843">
    <property type="term" value="F:rRNA binding"/>
    <property type="evidence" value="ECO:0007669"/>
    <property type="project" value="UniProtKB-UniRule"/>
</dbReference>
<evidence type="ECO:0000256" key="8">
    <source>
        <dbReference type="RuleBase" id="RU003870"/>
    </source>
</evidence>
<organism evidence="12 15">
    <name type="scientific">Metamycoplasma hyosynoviae</name>
    <dbReference type="NCBI Taxonomy" id="29559"/>
    <lineage>
        <taxon>Bacteria</taxon>
        <taxon>Bacillati</taxon>
        <taxon>Mycoplasmatota</taxon>
        <taxon>Mycoplasmoidales</taxon>
        <taxon>Metamycoplasmataceae</taxon>
        <taxon>Metamycoplasma</taxon>
    </lineage>
</organism>
<evidence type="ECO:0000256" key="3">
    <source>
        <dbReference type="ARBA" id="ARBA00022884"/>
    </source>
</evidence>
<reference evidence="10 14" key="1">
    <citation type="submission" date="2014-06" db="EMBL/GenBank/DDBJ databases">
        <title>The Whole Genome Sequence of Mycoplasma hyosynoviae strain ATCC 27095.</title>
        <authorList>
            <person name="Calcutt M.J."/>
            <person name="Foecking M.F."/>
        </authorList>
    </citation>
    <scope>NUCLEOTIDE SEQUENCE [LARGE SCALE GENOMIC DNA]</scope>
    <source>
        <strain evidence="10 14">M60</strain>
    </source>
</reference>
<comment type="similarity">
    <text evidence="1 6 7">Belongs to the universal ribosomal protein uL6 family.</text>
</comment>
<dbReference type="HAMAP" id="MF_01365_B">
    <property type="entry name" value="Ribosomal_uL6_B"/>
    <property type="match status" value="1"/>
</dbReference>
<reference evidence="11" key="4">
    <citation type="submission" date="2023-04" db="EMBL/GenBank/DDBJ databases">
        <title>Genomes of recent Mycoplasma hyosynoviae isolates 2023.</title>
        <authorList>
            <person name="Spergser J."/>
        </authorList>
    </citation>
    <scope>NUCLEOTIDE SEQUENCE</scope>
    <source>
        <strain evidence="11">SN1J23N</strain>
    </source>
</reference>
<protein>
    <recommendedName>
        <fullName evidence="6">Large ribosomal subunit protein uL6</fullName>
    </recommendedName>
</protein>
<dbReference type="EMBL" id="JASBCP010000005">
    <property type="protein sequence ID" value="MDI3048193.1"/>
    <property type="molecule type" value="Genomic_DNA"/>
</dbReference>
<dbReference type="SUPFAM" id="SSF56053">
    <property type="entry name" value="Ribosomal protein L6"/>
    <property type="match status" value="2"/>
</dbReference>
<name>A0A063YGJ5_9BACT</name>
<dbReference type="EMBL" id="CP008748">
    <property type="protein sequence ID" value="ASI53920.1"/>
    <property type="molecule type" value="Genomic_DNA"/>
</dbReference>
<evidence type="ECO:0000313" key="10">
    <source>
        <dbReference type="EMBL" id="ASI53920.1"/>
    </source>
</evidence>
<dbReference type="Gene3D" id="3.90.930.12">
    <property type="entry name" value="Ribosomal protein L6, alpha-beta domain"/>
    <property type="match status" value="2"/>
</dbReference>
<dbReference type="FunFam" id="3.90.930.12:FF:000002">
    <property type="entry name" value="50S ribosomal protein L6"/>
    <property type="match status" value="1"/>
</dbReference>
<keyword evidence="14" id="KW-1185">Reference proteome</keyword>
<gene>
    <name evidence="6 11" type="primary">rplF</name>
    <name evidence="12" type="ORF">JN03_0655</name>
    <name evidence="10" type="ORF">MHSN_01815</name>
    <name evidence="13" type="ORF">NMG93_02040</name>
    <name evidence="11" type="ORF">QJ129_02870</name>
</gene>
<dbReference type="EMBL" id="CP101127">
    <property type="protein sequence ID" value="UTO25642.1"/>
    <property type="molecule type" value="Genomic_DNA"/>
</dbReference>
<dbReference type="STRING" id="29559.NPL3_02730"/>
<evidence type="ECO:0000313" key="13">
    <source>
        <dbReference type="EMBL" id="UTO25642.1"/>
    </source>
</evidence>
<evidence type="ECO:0000256" key="2">
    <source>
        <dbReference type="ARBA" id="ARBA00022730"/>
    </source>
</evidence>
<evidence type="ECO:0000313" key="14">
    <source>
        <dbReference type="Proteomes" id="UP000264882"/>
    </source>
</evidence>
<dbReference type="OrthoDB" id="9805007at2"/>
<dbReference type="GO" id="GO:0002181">
    <property type="term" value="P:cytoplasmic translation"/>
    <property type="evidence" value="ECO:0007669"/>
    <property type="project" value="TreeGrafter"/>
</dbReference>
<dbReference type="InterPro" id="IPR036789">
    <property type="entry name" value="Ribosomal_uL6-like_a/b-dom_sf"/>
</dbReference>
<keyword evidence="4 6" id="KW-0689">Ribosomal protein</keyword>
<dbReference type="NCBIfam" id="TIGR03654">
    <property type="entry name" value="L6_bact"/>
    <property type="match status" value="1"/>
</dbReference>
<dbReference type="GeneID" id="75105255"/>
<evidence type="ECO:0000256" key="4">
    <source>
        <dbReference type="ARBA" id="ARBA00022980"/>
    </source>
</evidence>
<dbReference type="Proteomes" id="UP000294882">
    <property type="component" value="Unassembled WGS sequence"/>
</dbReference>
<dbReference type="InterPro" id="IPR000702">
    <property type="entry name" value="Ribosomal_uL6-like"/>
</dbReference>
<dbReference type="AlphaFoldDB" id="A0A063YGJ5"/>
<evidence type="ECO:0000259" key="9">
    <source>
        <dbReference type="Pfam" id="PF00347"/>
    </source>
</evidence>
<feature type="domain" description="Large ribosomal subunit protein uL6 alpha-beta" evidence="9">
    <location>
        <begin position="91"/>
        <end position="164"/>
    </location>
</feature>
<keyword evidence="2 6" id="KW-0699">rRNA-binding</keyword>
<dbReference type="PIRSF" id="PIRSF002162">
    <property type="entry name" value="Ribosomal_L6"/>
    <property type="match status" value="1"/>
</dbReference>
<keyword evidence="3 6" id="KW-0694">RNA-binding</keyword>
<dbReference type="Proteomes" id="UP001059349">
    <property type="component" value="Chromosome"/>
</dbReference>
<feature type="domain" description="Large ribosomal subunit protein uL6 alpha-beta" evidence="9">
    <location>
        <begin position="11"/>
        <end position="82"/>
    </location>
</feature>
<dbReference type="InterPro" id="IPR019906">
    <property type="entry name" value="Ribosomal_uL6_bac-type"/>
</dbReference>
<comment type="subunit">
    <text evidence="6">Part of the 50S ribosomal subunit.</text>
</comment>
<dbReference type="PANTHER" id="PTHR11655">
    <property type="entry name" value="60S/50S RIBOSOMAL PROTEIN L6/L9"/>
    <property type="match status" value="1"/>
</dbReference>
<dbReference type="KEGG" id="mhyv:MHSN_01815"/>
<evidence type="ECO:0000256" key="7">
    <source>
        <dbReference type="RuleBase" id="RU003869"/>
    </source>
</evidence>
<keyword evidence="5 6" id="KW-0687">Ribonucleoprotein</keyword>
<sequence length="179" mass="19756">MSRIGKRILQIPEGVQATLNANTITITGKLGTLQYTFSSLIKVIIENNEIKTERSNEEKRSKQLHGTTNAIISNMLIGVSQGYKKEIEIKGVGYKATLKGNEIEIIAGYSHSVTVSIPQNLKVELPKPTNMIISGIDKQAVGEFAANIRDIRRPSPYSGKGIMYKDEIIRRKEGKTAAK</sequence>
<evidence type="ECO:0000313" key="15">
    <source>
        <dbReference type="Proteomes" id="UP000294882"/>
    </source>
</evidence>
<reference evidence="12 15" key="2">
    <citation type="submission" date="2019-03" db="EMBL/GenBank/DDBJ databases">
        <title>Genomic Encyclopedia of Archaeal and Bacterial Type Strains, Phase II (KMG-II): from individual species to whole genera.</title>
        <authorList>
            <person name="Goeker M."/>
        </authorList>
    </citation>
    <scope>NUCLEOTIDE SEQUENCE [LARGE SCALE GENOMIC DNA]</scope>
    <source>
        <strain evidence="12 15">ATCC 25591</strain>
    </source>
</reference>
<comment type="function">
    <text evidence="6 8">This protein binds to the 23S rRNA, and is important in its secondary structure. It is located near the subunit interface in the base of the L7/L12 stalk, and near the tRNA binding site of the peptidyltransferase center.</text>
</comment>
<accession>A0A063YGJ5</accession>
<dbReference type="Proteomes" id="UP000264882">
    <property type="component" value="Chromosome"/>
</dbReference>
<evidence type="ECO:0000256" key="6">
    <source>
        <dbReference type="HAMAP-Rule" id="MF_01365"/>
    </source>
</evidence>
<dbReference type="EMBL" id="SOCH01000007">
    <property type="protein sequence ID" value="TDU95359.1"/>
    <property type="molecule type" value="Genomic_DNA"/>
</dbReference>
<reference evidence="13" key="3">
    <citation type="submission" date="2022-07" db="EMBL/GenBank/DDBJ databases">
        <title>Complete genome of Mycoplasma hyosynoviae B1.</title>
        <authorList>
            <person name="Spergser J."/>
        </authorList>
    </citation>
    <scope>NUCLEOTIDE SEQUENCE</scope>
    <source>
        <strain evidence="13">B1</strain>
    </source>
</reference>
<evidence type="ECO:0000256" key="5">
    <source>
        <dbReference type="ARBA" id="ARBA00023274"/>
    </source>
</evidence>
<dbReference type="PANTHER" id="PTHR11655:SF14">
    <property type="entry name" value="LARGE RIBOSOMAL SUBUNIT PROTEIN UL6M"/>
    <property type="match status" value="1"/>
</dbReference>
<dbReference type="Pfam" id="PF00347">
    <property type="entry name" value="Ribosomal_L6"/>
    <property type="match status" value="2"/>
</dbReference>
<dbReference type="PRINTS" id="PR00059">
    <property type="entry name" value="RIBOSOMALL6"/>
</dbReference>
<dbReference type="FunFam" id="3.90.930.12:FF:000001">
    <property type="entry name" value="50S ribosomal protein L6"/>
    <property type="match status" value="1"/>
</dbReference>
<evidence type="ECO:0000256" key="1">
    <source>
        <dbReference type="ARBA" id="ARBA00009356"/>
    </source>
</evidence>
<evidence type="ECO:0000313" key="11">
    <source>
        <dbReference type="EMBL" id="MDI3048193.1"/>
    </source>
</evidence>
<proteinExistence type="inferred from homology"/>
<dbReference type="InterPro" id="IPR020040">
    <property type="entry name" value="Ribosomal_uL6_a/b-dom"/>
</dbReference>
<dbReference type="RefSeq" id="WP_036440754.1">
    <property type="nucleotide sequence ID" value="NZ_CP008748.1"/>
</dbReference>